<comment type="caution">
    <text evidence="2">The sequence shown here is derived from an EMBL/GenBank/DDBJ whole genome shotgun (WGS) entry which is preliminary data.</text>
</comment>
<accession>A0AAD7W9F2</accession>
<reference evidence="2" key="1">
    <citation type="journal article" date="2023" name="Science">
        <title>Genome structures resolve the early diversification of teleost fishes.</title>
        <authorList>
            <person name="Parey E."/>
            <person name="Louis A."/>
            <person name="Montfort J."/>
            <person name="Bouchez O."/>
            <person name="Roques C."/>
            <person name="Iampietro C."/>
            <person name="Lluch J."/>
            <person name="Castinel A."/>
            <person name="Donnadieu C."/>
            <person name="Desvignes T."/>
            <person name="Floi Bucao C."/>
            <person name="Jouanno E."/>
            <person name="Wen M."/>
            <person name="Mejri S."/>
            <person name="Dirks R."/>
            <person name="Jansen H."/>
            <person name="Henkel C."/>
            <person name="Chen W.J."/>
            <person name="Zahm M."/>
            <person name="Cabau C."/>
            <person name="Klopp C."/>
            <person name="Thompson A.W."/>
            <person name="Robinson-Rechavi M."/>
            <person name="Braasch I."/>
            <person name="Lecointre G."/>
            <person name="Bobe J."/>
            <person name="Postlethwait J.H."/>
            <person name="Berthelot C."/>
            <person name="Roest Crollius H."/>
            <person name="Guiguen Y."/>
        </authorList>
    </citation>
    <scope>NUCLEOTIDE SEQUENCE</scope>
    <source>
        <strain evidence="2">NC1722</strain>
    </source>
</reference>
<name>A0AAD7W9F2_9TELE</name>
<evidence type="ECO:0000313" key="2">
    <source>
        <dbReference type="EMBL" id="KAJ8388797.1"/>
    </source>
</evidence>
<dbReference type="AlphaFoldDB" id="A0AAD7W9F2"/>
<dbReference type="Proteomes" id="UP001221898">
    <property type="component" value="Unassembled WGS sequence"/>
</dbReference>
<sequence>MKEREYGRNWSWISELCFYSNTDGRRRSMTVTQNCHGAASTQGSRPLVPDSIMEAGGDTPAGHLSPGLGRPPLTGPPTLRYSKCLCAIIHCDPVK</sequence>
<dbReference type="EMBL" id="JAINUG010000190">
    <property type="protein sequence ID" value="KAJ8388797.1"/>
    <property type="molecule type" value="Genomic_DNA"/>
</dbReference>
<feature type="region of interest" description="Disordered" evidence="1">
    <location>
        <begin position="34"/>
        <end position="72"/>
    </location>
</feature>
<organism evidence="2 3">
    <name type="scientific">Aldrovandia affinis</name>
    <dbReference type="NCBI Taxonomy" id="143900"/>
    <lineage>
        <taxon>Eukaryota</taxon>
        <taxon>Metazoa</taxon>
        <taxon>Chordata</taxon>
        <taxon>Craniata</taxon>
        <taxon>Vertebrata</taxon>
        <taxon>Euteleostomi</taxon>
        <taxon>Actinopterygii</taxon>
        <taxon>Neopterygii</taxon>
        <taxon>Teleostei</taxon>
        <taxon>Notacanthiformes</taxon>
        <taxon>Halosauridae</taxon>
        <taxon>Aldrovandia</taxon>
    </lineage>
</organism>
<keyword evidence="3" id="KW-1185">Reference proteome</keyword>
<gene>
    <name evidence="2" type="ORF">AAFF_G00130300</name>
</gene>
<evidence type="ECO:0000313" key="3">
    <source>
        <dbReference type="Proteomes" id="UP001221898"/>
    </source>
</evidence>
<feature type="compositionally biased region" description="Polar residues" evidence="1">
    <location>
        <begin position="34"/>
        <end position="44"/>
    </location>
</feature>
<evidence type="ECO:0000256" key="1">
    <source>
        <dbReference type="SAM" id="MobiDB-lite"/>
    </source>
</evidence>
<proteinExistence type="predicted"/>
<protein>
    <submittedName>
        <fullName evidence="2">Uncharacterized protein</fullName>
    </submittedName>
</protein>